<keyword evidence="2" id="KW-0732">Signal</keyword>
<proteinExistence type="predicted"/>
<dbReference type="AlphaFoldDB" id="A0A9P4PSA5"/>
<feature type="signal peptide" evidence="2">
    <location>
        <begin position="1"/>
        <end position="20"/>
    </location>
</feature>
<dbReference type="EMBL" id="MU001494">
    <property type="protein sequence ID" value="KAF2449340.1"/>
    <property type="molecule type" value="Genomic_DNA"/>
</dbReference>
<keyword evidence="4" id="KW-1185">Reference proteome</keyword>
<dbReference type="OrthoDB" id="3911445at2759"/>
<reference evidence="3" key="1">
    <citation type="journal article" date="2020" name="Stud. Mycol.">
        <title>101 Dothideomycetes genomes: a test case for predicting lifestyles and emergence of pathogens.</title>
        <authorList>
            <person name="Haridas S."/>
            <person name="Albert R."/>
            <person name="Binder M."/>
            <person name="Bloem J."/>
            <person name="Labutti K."/>
            <person name="Salamov A."/>
            <person name="Andreopoulos B."/>
            <person name="Baker S."/>
            <person name="Barry K."/>
            <person name="Bills G."/>
            <person name="Bluhm B."/>
            <person name="Cannon C."/>
            <person name="Castanera R."/>
            <person name="Culley D."/>
            <person name="Daum C."/>
            <person name="Ezra D."/>
            <person name="Gonzalez J."/>
            <person name="Henrissat B."/>
            <person name="Kuo A."/>
            <person name="Liang C."/>
            <person name="Lipzen A."/>
            <person name="Lutzoni F."/>
            <person name="Magnuson J."/>
            <person name="Mondo S."/>
            <person name="Nolan M."/>
            <person name="Ohm R."/>
            <person name="Pangilinan J."/>
            <person name="Park H.-J."/>
            <person name="Ramirez L."/>
            <person name="Alfaro M."/>
            <person name="Sun H."/>
            <person name="Tritt A."/>
            <person name="Yoshinaga Y."/>
            <person name="Zwiers L.-H."/>
            <person name="Turgeon B."/>
            <person name="Goodwin S."/>
            <person name="Spatafora J."/>
            <person name="Crous P."/>
            <person name="Grigoriev I."/>
        </authorList>
    </citation>
    <scope>NUCLEOTIDE SEQUENCE</scope>
    <source>
        <strain evidence="3">CBS 690.94</strain>
    </source>
</reference>
<protein>
    <submittedName>
        <fullName evidence="3">Uncharacterized protein</fullName>
    </submittedName>
</protein>
<accession>A0A9P4PSA5</accession>
<name>A0A9P4PSA5_9PLEO</name>
<evidence type="ECO:0000256" key="2">
    <source>
        <dbReference type="SAM" id="SignalP"/>
    </source>
</evidence>
<evidence type="ECO:0000313" key="3">
    <source>
        <dbReference type="EMBL" id="KAF2449340.1"/>
    </source>
</evidence>
<sequence>MQSLAALIVAPLLIVPSVIVNPSLRKMSPIAHSAVKFTQRIRNSQLRHLTLNLVHEATKQPDLAHFTVAKLKNPTHTSHTDPERHATVLLATEEQAKTNKSHTVHIYHDENGKYTGHQMYPERSNKGSDE</sequence>
<dbReference type="Proteomes" id="UP000799764">
    <property type="component" value="Unassembled WGS sequence"/>
</dbReference>
<evidence type="ECO:0000313" key="4">
    <source>
        <dbReference type="Proteomes" id="UP000799764"/>
    </source>
</evidence>
<feature type="chain" id="PRO_5040278388" evidence="2">
    <location>
        <begin position="21"/>
        <end position="130"/>
    </location>
</feature>
<feature type="region of interest" description="Disordered" evidence="1">
    <location>
        <begin position="109"/>
        <end position="130"/>
    </location>
</feature>
<evidence type="ECO:0000256" key="1">
    <source>
        <dbReference type="SAM" id="MobiDB-lite"/>
    </source>
</evidence>
<organism evidence="3 4">
    <name type="scientific">Karstenula rhodostoma CBS 690.94</name>
    <dbReference type="NCBI Taxonomy" id="1392251"/>
    <lineage>
        <taxon>Eukaryota</taxon>
        <taxon>Fungi</taxon>
        <taxon>Dikarya</taxon>
        <taxon>Ascomycota</taxon>
        <taxon>Pezizomycotina</taxon>
        <taxon>Dothideomycetes</taxon>
        <taxon>Pleosporomycetidae</taxon>
        <taxon>Pleosporales</taxon>
        <taxon>Massarineae</taxon>
        <taxon>Didymosphaeriaceae</taxon>
        <taxon>Karstenula</taxon>
    </lineage>
</organism>
<gene>
    <name evidence="3" type="ORF">P171DRAFT_480429</name>
</gene>
<comment type="caution">
    <text evidence="3">The sequence shown here is derived from an EMBL/GenBank/DDBJ whole genome shotgun (WGS) entry which is preliminary data.</text>
</comment>